<keyword evidence="5 7" id="KW-0472">Membrane</keyword>
<keyword evidence="3 7" id="KW-0812">Transmembrane</keyword>
<proteinExistence type="predicted"/>
<dbReference type="GO" id="GO:0022857">
    <property type="term" value="F:transmembrane transporter activity"/>
    <property type="evidence" value="ECO:0007669"/>
    <property type="project" value="InterPro"/>
</dbReference>
<reference evidence="8 9" key="1">
    <citation type="submission" date="2020-07" db="EMBL/GenBank/DDBJ databases">
        <title>Streptomyces isolated from Indian soil.</title>
        <authorList>
            <person name="Mandal S."/>
            <person name="Maiti P.K."/>
        </authorList>
    </citation>
    <scope>NUCLEOTIDE SEQUENCE [LARGE SCALE GENOMIC DNA]</scope>
    <source>
        <strain evidence="8 9">PSKA28</strain>
    </source>
</reference>
<feature type="transmembrane region" description="Helical" evidence="7">
    <location>
        <begin position="251"/>
        <end position="271"/>
    </location>
</feature>
<keyword evidence="4 7" id="KW-1133">Transmembrane helix</keyword>
<feature type="transmembrane region" description="Helical" evidence="7">
    <location>
        <begin position="144"/>
        <end position="162"/>
    </location>
</feature>
<comment type="subcellular location">
    <subcellularLocation>
        <location evidence="1">Cell membrane</location>
        <topology evidence="1">Multi-pass membrane protein</topology>
    </subcellularLocation>
</comment>
<evidence type="ECO:0000313" key="8">
    <source>
        <dbReference type="EMBL" id="MBA2950238.1"/>
    </source>
</evidence>
<organism evidence="8 9">
    <name type="scientific">Streptomyces himalayensis subsp. himalayensis</name>
    <dbReference type="NCBI Taxonomy" id="2756131"/>
    <lineage>
        <taxon>Bacteria</taxon>
        <taxon>Bacillati</taxon>
        <taxon>Actinomycetota</taxon>
        <taxon>Actinomycetes</taxon>
        <taxon>Kitasatosporales</taxon>
        <taxon>Streptomycetaceae</taxon>
        <taxon>Streptomyces</taxon>
        <taxon>Streptomyces himalayensis</taxon>
    </lineage>
</organism>
<dbReference type="Pfam" id="PF13520">
    <property type="entry name" value="AA_permease_2"/>
    <property type="match status" value="1"/>
</dbReference>
<feature type="transmembrane region" description="Helical" evidence="7">
    <location>
        <begin position="29"/>
        <end position="50"/>
    </location>
</feature>
<evidence type="ECO:0000313" key="9">
    <source>
        <dbReference type="Proteomes" id="UP000545761"/>
    </source>
</evidence>
<evidence type="ECO:0000256" key="6">
    <source>
        <dbReference type="SAM" id="MobiDB-lite"/>
    </source>
</evidence>
<feature type="transmembrane region" description="Helical" evidence="7">
    <location>
        <begin position="360"/>
        <end position="378"/>
    </location>
</feature>
<name>A0A7W0IC83_9ACTN</name>
<dbReference type="Proteomes" id="UP000545761">
    <property type="component" value="Unassembled WGS sequence"/>
</dbReference>
<dbReference type="EMBL" id="JACEHE010000026">
    <property type="protein sequence ID" value="MBA2950238.1"/>
    <property type="molecule type" value="Genomic_DNA"/>
</dbReference>
<dbReference type="InterPro" id="IPR050367">
    <property type="entry name" value="APC_superfamily"/>
</dbReference>
<feature type="region of interest" description="Disordered" evidence="6">
    <location>
        <begin position="1"/>
        <end position="23"/>
    </location>
</feature>
<dbReference type="InterPro" id="IPR002293">
    <property type="entry name" value="AA/rel_permease1"/>
</dbReference>
<gene>
    <name evidence="8" type="ORF">H1D24_31715</name>
</gene>
<evidence type="ECO:0000256" key="3">
    <source>
        <dbReference type="ARBA" id="ARBA00022692"/>
    </source>
</evidence>
<dbReference type="RefSeq" id="WP_181661170.1">
    <property type="nucleotide sequence ID" value="NZ_JACEHE010000026.1"/>
</dbReference>
<feature type="transmembrane region" description="Helical" evidence="7">
    <location>
        <begin position="421"/>
        <end position="439"/>
    </location>
</feature>
<feature type="transmembrane region" description="Helical" evidence="7">
    <location>
        <begin position="174"/>
        <end position="197"/>
    </location>
</feature>
<protein>
    <submittedName>
        <fullName evidence="8">APC family permease</fullName>
    </submittedName>
</protein>
<evidence type="ECO:0000256" key="2">
    <source>
        <dbReference type="ARBA" id="ARBA00022475"/>
    </source>
</evidence>
<dbReference type="PANTHER" id="PTHR42770">
    <property type="entry name" value="AMINO ACID TRANSPORTER-RELATED"/>
    <property type="match status" value="1"/>
</dbReference>
<dbReference type="PANTHER" id="PTHR42770:SF16">
    <property type="entry name" value="AMINO ACID PERMEASE"/>
    <property type="match status" value="1"/>
</dbReference>
<evidence type="ECO:0000256" key="5">
    <source>
        <dbReference type="ARBA" id="ARBA00023136"/>
    </source>
</evidence>
<feature type="transmembrane region" description="Helical" evidence="7">
    <location>
        <begin position="390"/>
        <end position="409"/>
    </location>
</feature>
<sequence>MPPTSDGTIETSSEPRSTDGHAHTLKPGVLGVTAVAFLVISAAAPLNLLAGYGPLGYMVGGLGAPVGFVLAGLVLATFVAGFMAMTRYIDRPGTFYAYVERGLGKDLGRGAAAVALISYLAIQVGAMGILATVAQSLIDNFFGVHVHWAIIAVVLQVIIWYLGRRGIDIGTKVLGVLLFAEIGILAVIAVCVLLKGGSSEGIQAGSFAPSNVFTSGMAASSVVWFGAFLGIEYTAIYRAETKNPDRTVPRAAYVSLGFLAVFYCFVSWAVVQAFGDSAIAAAAGDHPTDMVYLVAERYVGTWAGEVTQILMVTSSIASALAYFNAISRYGHSMSSEGMLPKRMSRVHPVYRSPNNGNLQAVITVGAVFLFAAVGLDPYTNMTVWMSTPGVLGIIVLMTLTAVAVVVFFWRKQRSSRDRWIVAVSSVSVLLLGAVTYLLIDNVELMTGSTGAVNTFAVTLPFAALLLVALASRLRRGRGAVAAAVTDT</sequence>
<feature type="transmembrane region" description="Helical" evidence="7">
    <location>
        <begin position="62"/>
        <end position="89"/>
    </location>
</feature>
<accession>A0A7W0IC83</accession>
<feature type="compositionally biased region" description="Polar residues" evidence="6">
    <location>
        <begin position="1"/>
        <end position="15"/>
    </location>
</feature>
<feature type="transmembrane region" description="Helical" evidence="7">
    <location>
        <begin position="217"/>
        <end position="239"/>
    </location>
</feature>
<dbReference type="GO" id="GO:0005886">
    <property type="term" value="C:plasma membrane"/>
    <property type="evidence" value="ECO:0007669"/>
    <property type="project" value="UniProtKB-SubCell"/>
</dbReference>
<evidence type="ECO:0000256" key="7">
    <source>
        <dbReference type="SAM" id="Phobius"/>
    </source>
</evidence>
<feature type="transmembrane region" description="Helical" evidence="7">
    <location>
        <begin position="451"/>
        <end position="470"/>
    </location>
</feature>
<dbReference type="Gene3D" id="1.20.1740.10">
    <property type="entry name" value="Amino acid/polyamine transporter I"/>
    <property type="match status" value="1"/>
</dbReference>
<comment type="caution">
    <text evidence="8">The sequence shown here is derived from an EMBL/GenBank/DDBJ whole genome shotgun (WGS) entry which is preliminary data.</text>
</comment>
<keyword evidence="2" id="KW-1003">Cell membrane</keyword>
<dbReference type="AlphaFoldDB" id="A0A7W0IC83"/>
<dbReference type="PIRSF" id="PIRSF006060">
    <property type="entry name" value="AA_transporter"/>
    <property type="match status" value="1"/>
</dbReference>
<feature type="transmembrane region" description="Helical" evidence="7">
    <location>
        <begin position="306"/>
        <end position="325"/>
    </location>
</feature>
<evidence type="ECO:0000256" key="4">
    <source>
        <dbReference type="ARBA" id="ARBA00022989"/>
    </source>
</evidence>
<evidence type="ECO:0000256" key="1">
    <source>
        <dbReference type="ARBA" id="ARBA00004651"/>
    </source>
</evidence>
<feature type="transmembrane region" description="Helical" evidence="7">
    <location>
        <begin position="110"/>
        <end position="138"/>
    </location>
</feature>